<organism evidence="1 2">
    <name type="scientific">Effrenium voratum</name>
    <dbReference type="NCBI Taxonomy" id="2562239"/>
    <lineage>
        <taxon>Eukaryota</taxon>
        <taxon>Sar</taxon>
        <taxon>Alveolata</taxon>
        <taxon>Dinophyceae</taxon>
        <taxon>Suessiales</taxon>
        <taxon>Symbiodiniaceae</taxon>
        <taxon>Effrenium</taxon>
    </lineage>
</organism>
<evidence type="ECO:0000313" key="1">
    <source>
        <dbReference type="EMBL" id="CAJ1404931.1"/>
    </source>
</evidence>
<proteinExistence type="predicted"/>
<name>A0AA36NIC3_9DINO</name>
<dbReference type="EMBL" id="CAUJNA010003562">
    <property type="protein sequence ID" value="CAJ1404931.1"/>
    <property type="molecule type" value="Genomic_DNA"/>
</dbReference>
<comment type="caution">
    <text evidence="1">The sequence shown here is derived from an EMBL/GenBank/DDBJ whole genome shotgun (WGS) entry which is preliminary data.</text>
</comment>
<reference evidence="1" key="1">
    <citation type="submission" date="2023-08" db="EMBL/GenBank/DDBJ databases">
        <authorList>
            <person name="Chen Y."/>
            <person name="Shah S."/>
            <person name="Dougan E. K."/>
            <person name="Thang M."/>
            <person name="Chan C."/>
        </authorList>
    </citation>
    <scope>NUCLEOTIDE SEQUENCE</scope>
</reference>
<dbReference type="AlphaFoldDB" id="A0AA36NIC3"/>
<protein>
    <submittedName>
        <fullName evidence="1">Uncharacterized protein</fullName>
    </submittedName>
</protein>
<dbReference type="Proteomes" id="UP001178507">
    <property type="component" value="Unassembled WGS sequence"/>
</dbReference>
<gene>
    <name evidence="1" type="ORF">EVOR1521_LOCUS27297</name>
</gene>
<keyword evidence="2" id="KW-1185">Reference proteome</keyword>
<accession>A0AA36NIC3</accession>
<sequence length="52" mass="5553">MFLPLELFTQSIRSHALASCKSALQMQASLIEEIIDGSVSEAAAVFLTELAA</sequence>
<evidence type="ECO:0000313" key="2">
    <source>
        <dbReference type="Proteomes" id="UP001178507"/>
    </source>
</evidence>